<dbReference type="PANTHER" id="PTHR21716:SF53">
    <property type="entry name" value="PERMEASE PERM-RELATED"/>
    <property type="match status" value="1"/>
</dbReference>
<evidence type="ECO:0000256" key="5">
    <source>
        <dbReference type="ARBA" id="ARBA00022692"/>
    </source>
</evidence>
<feature type="transmembrane region" description="Helical" evidence="8">
    <location>
        <begin position="237"/>
        <end position="260"/>
    </location>
</feature>
<dbReference type="EMBL" id="FNMV01000008">
    <property type="protein sequence ID" value="SDX22063.1"/>
    <property type="molecule type" value="Genomic_DNA"/>
</dbReference>
<evidence type="ECO:0000313" key="10">
    <source>
        <dbReference type="Proteomes" id="UP000198569"/>
    </source>
</evidence>
<organism evidence="9 10">
    <name type="scientific">Flavobacterium degerlachei</name>
    <dbReference type="NCBI Taxonomy" id="229203"/>
    <lineage>
        <taxon>Bacteria</taxon>
        <taxon>Pseudomonadati</taxon>
        <taxon>Bacteroidota</taxon>
        <taxon>Flavobacteriia</taxon>
        <taxon>Flavobacteriales</taxon>
        <taxon>Flavobacteriaceae</taxon>
        <taxon>Flavobacterium</taxon>
    </lineage>
</organism>
<evidence type="ECO:0000256" key="2">
    <source>
        <dbReference type="ARBA" id="ARBA00009773"/>
    </source>
</evidence>
<evidence type="ECO:0000256" key="8">
    <source>
        <dbReference type="SAM" id="Phobius"/>
    </source>
</evidence>
<keyword evidence="3" id="KW-0813">Transport</keyword>
<feature type="transmembrane region" description="Helical" evidence="8">
    <location>
        <begin position="272"/>
        <end position="294"/>
    </location>
</feature>
<keyword evidence="5 8" id="KW-0812">Transmembrane</keyword>
<dbReference type="OrthoDB" id="9793390at2"/>
<feature type="transmembrane region" description="Helical" evidence="8">
    <location>
        <begin position="306"/>
        <end position="331"/>
    </location>
</feature>
<proteinExistence type="inferred from homology"/>
<dbReference type="InterPro" id="IPR002549">
    <property type="entry name" value="AI-2E-like"/>
</dbReference>
<dbReference type="Pfam" id="PF01594">
    <property type="entry name" value="AI-2E_transport"/>
    <property type="match status" value="1"/>
</dbReference>
<keyword evidence="10" id="KW-1185">Reference proteome</keyword>
<dbReference type="GO" id="GO:0005886">
    <property type="term" value="C:plasma membrane"/>
    <property type="evidence" value="ECO:0007669"/>
    <property type="project" value="UniProtKB-SubCell"/>
</dbReference>
<keyword evidence="7 8" id="KW-0472">Membrane</keyword>
<accession>A0A1H2ZX94</accession>
<dbReference type="AlphaFoldDB" id="A0A1H2ZX94"/>
<dbReference type="GO" id="GO:0055085">
    <property type="term" value="P:transmembrane transport"/>
    <property type="evidence" value="ECO:0007669"/>
    <property type="project" value="TreeGrafter"/>
</dbReference>
<dbReference type="PANTHER" id="PTHR21716">
    <property type="entry name" value="TRANSMEMBRANE PROTEIN"/>
    <property type="match status" value="1"/>
</dbReference>
<evidence type="ECO:0000256" key="6">
    <source>
        <dbReference type="ARBA" id="ARBA00022989"/>
    </source>
</evidence>
<keyword evidence="4" id="KW-1003">Cell membrane</keyword>
<dbReference type="Proteomes" id="UP000198569">
    <property type="component" value="Unassembled WGS sequence"/>
</dbReference>
<comment type="subcellular location">
    <subcellularLocation>
        <location evidence="1">Cell membrane</location>
        <topology evidence="1">Multi-pass membrane protein</topology>
    </subcellularLocation>
</comment>
<evidence type="ECO:0000256" key="4">
    <source>
        <dbReference type="ARBA" id="ARBA00022475"/>
    </source>
</evidence>
<reference evidence="10" key="1">
    <citation type="submission" date="2016-10" db="EMBL/GenBank/DDBJ databases">
        <authorList>
            <person name="Varghese N."/>
            <person name="Submissions S."/>
        </authorList>
    </citation>
    <scope>NUCLEOTIDE SEQUENCE [LARGE SCALE GENOMIC DNA]</scope>
    <source>
        <strain evidence="10">DSM 15718</strain>
    </source>
</reference>
<evidence type="ECO:0000256" key="7">
    <source>
        <dbReference type="ARBA" id="ARBA00023136"/>
    </source>
</evidence>
<feature type="transmembrane region" description="Helical" evidence="8">
    <location>
        <begin position="159"/>
        <end position="184"/>
    </location>
</feature>
<feature type="transmembrane region" description="Helical" evidence="8">
    <location>
        <begin position="69"/>
        <end position="90"/>
    </location>
</feature>
<sequence>MKLISKSTNPISPNANYSALEILQFIVLLSFVLYFGKTLFIPLSFSLLISFILFPVCKWMEKKGITKTLAILISLSFMFILVGILFYLLFTQINEFSNEWEPFKKKLLETLNQISIYIAQRFEISTEEQLAFFKSSINNSGSQALSFLRNAAFLFSETFFYLLIIPVFSALILFHRQILANVLYRIFPAERKEIIREILTETIHAYYNFIKGMLVVYLIVGALNSIGLAIVGVPHPILFGFIASVLTFIPYIGILISSLLPIAVSWITFNSIWYPLGVIIVFSIVQILEAYVIFPFAVGSRLKINTLVIIIMITAGGILWGAAGMILFIPFASIAKLIADRTESLKSLSILLGDGVPHKTKP</sequence>
<name>A0A1H2ZX94_9FLAO</name>
<feature type="transmembrane region" description="Helical" evidence="8">
    <location>
        <begin position="205"/>
        <end position="231"/>
    </location>
</feature>
<comment type="similarity">
    <text evidence="2">Belongs to the autoinducer-2 exporter (AI-2E) (TC 2.A.86) family.</text>
</comment>
<feature type="transmembrane region" description="Helical" evidence="8">
    <location>
        <begin position="39"/>
        <end position="57"/>
    </location>
</feature>
<feature type="transmembrane region" description="Helical" evidence="8">
    <location>
        <begin position="15"/>
        <end position="33"/>
    </location>
</feature>
<evidence type="ECO:0000256" key="1">
    <source>
        <dbReference type="ARBA" id="ARBA00004651"/>
    </source>
</evidence>
<gene>
    <name evidence="9" type="ORF">SAMN05444338_10852</name>
</gene>
<evidence type="ECO:0000313" key="9">
    <source>
        <dbReference type="EMBL" id="SDX22063.1"/>
    </source>
</evidence>
<dbReference type="RefSeq" id="WP_091432191.1">
    <property type="nucleotide sequence ID" value="NZ_FNMV01000008.1"/>
</dbReference>
<keyword evidence="6 8" id="KW-1133">Transmembrane helix</keyword>
<protein>
    <submittedName>
        <fullName evidence="9">Predicted PurR-regulated permease PerM</fullName>
    </submittedName>
</protein>
<evidence type="ECO:0000256" key="3">
    <source>
        <dbReference type="ARBA" id="ARBA00022448"/>
    </source>
</evidence>